<dbReference type="EMBL" id="CABEEZ010000039">
    <property type="protein sequence ID" value="VTR25412.1"/>
    <property type="molecule type" value="Genomic_DNA"/>
</dbReference>
<sequence length="55" mass="5954">MMIFSLGSWLASLLAKENPGEAAAYDHPVSLGIADQRWVNGGAQVRFQPTILVLI</sequence>
<protein>
    <submittedName>
        <fullName evidence="1">Uncharacterized protein</fullName>
    </submittedName>
</protein>
<dbReference type="AlphaFoldDB" id="A0A4U9U324"/>
<name>A0A4U9U324_SERFO</name>
<evidence type="ECO:0000313" key="1">
    <source>
        <dbReference type="EMBL" id="VTR25412.1"/>
    </source>
</evidence>
<organism evidence="1">
    <name type="scientific">Serratia fonticola</name>
    <dbReference type="NCBI Taxonomy" id="47917"/>
    <lineage>
        <taxon>Bacteria</taxon>
        <taxon>Pseudomonadati</taxon>
        <taxon>Pseudomonadota</taxon>
        <taxon>Gammaproteobacteria</taxon>
        <taxon>Enterobacterales</taxon>
        <taxon>Yersiniaceae</taxon>
        <taxon>Serratia</taxon>
    </lineage>
</organism>
<accession>A0A4U9U324</accession>
<gene>
    <name evidence="1" type="ORF">NCTC12965_02176</name>
</gene>
<proteinExistence type="predicted"/>
<reference evidence="1" key="1">
    <citation type="submission" date="2019-05" db="EMBL/GenBank/DDBJ databases">
        <authorList>
            <consortium name="Pathogen Informatics"/>
        </authorList>
    </citation>
    <scope>NUCLEOTIDE SEQUENCE [LARGE SCALE GENOMIC DNA]</scope>
    <source>
        <strain evidence="1">NCTC12965</strain>
    </source>
</reference>